<reference evidence="2 3" key="1">
    <citation type="submission" date="2016-07" db="EMBL/GenBank/DDBJ databases">
        <title>Pervasive Adenine N6-methylation of Active Genes in Fungi.</title>
        <authorList>
            <consortium name="DOE Joint Genome Institute"/>
            <person name="Mondo S.J."/>
            <person name="Dannebaum R.O."/>
            <person name="Kuo R.C."/>
            <person name="Labutti K."/>
            <person name="Haridas S."/>
            <person name="Kuo A."/>
            <person name="Salamov A."/>
            <person name="Ahrendt S.R."/>
            <person name="Lipzen A."/>
            <person name="Sullivan W."/>
            <person name="Andreopoulos W.B."/>
            <person name="Clum A."/>
            <person name="Lindquist E."/>
            <person name="Daum C."/>
            <person name="Ramamoorthy G.K."/>
            <person name="Gryganskyi A."/>
            <person name="Culley D."/>
            <person name="Magnuson J.K."/>
            <person name="James T.Y."/>
            <person name="O'Malley M.A."/>
            <person name="Stajich J.E."/>
            <person name="Spatafora J.W."/>
            <person name="Visel A."/>
            <person name="Grigoriev I.V."/>
        </authorList>
    </citation>
    <scope>NUCLEOTIDE SEQUENCE [LARGE SCALE GENOMIC DNA]</scope>
    <source>
        <strain evidence="2 3">PL171</strain>
    </source>
</reference>
<feature type="region of interest" description="Disordered" evidence="1">
    <location>
        <begin position="1"/>
        <end position="23"/>
    </location>
</feature>
<evidence type="ECO:0000313" key="3">
    <source>
        <dbReference type="Proteomes" id="UP000193411"/>
    </source>
</evidence>
<dbReference type="Proteomes" id="UP000193411">
    <property type="component" value="Unassembled WGS sequence"/>
</dbReference>
<dbReference type="EMBL" id="MCFL01000204">
    <property type="protein sequence ID" value="ORZ29385.1"/>
    <property type="molecule type" value="Genomic_DNA"/>
</dbReference>
<evidence type="ECO:0000313" key="2">
    <source>
        <dbReference type="EMBL" id="ORZ29385.1"/>
    </source>
</evidence>
<comment type="caution">
    <text evidence="2">The sequence shown here is derived from an EMBL/GenBank/DDBJ whole genome shotgun (WGS) entry which is preliminary data.</text>
</comment>
<protein>
    <submittedName>
        <fullName evidence="2">Uncharacterized protein</fullName>
    </submittedName>
</protein>
<feature type="non-terminal residue" evidence="2">
    <location>
        <position position="1"/>
    </location>
</feature>
<name>A0A1Y2H4E1_9FUNG</name>
<sequence length="64" mass="6772">LPVRCHPSRSATGGVSPSLSGPTADRSIAPAFHSARKEVALCIVQARNIAKPSLIQQWCGCIFI</sequence>
<feature type="compositionally biased region" description="Polar residues" evidence="1">
    <location>
        <begin position="9"/>
        <end position="21"/>
    </location>
</feature>
<proteinExistence type="predicted"/>
<dbReference type="AlphaFoldDB" id="A0A1Y2H4E1"/>
<evidence type="ECO:0000256" key="1">
    <source>
        <dbReference type="SAM" id="MobiDB-lite"/>
    </source>
</evidence>
<gene>
    <name evidence="2" type="ORF">BCR44DRAFT_1451339</name>
</gene>
<accession>A0A1Y2H4E1</accession>
<keyword evidence="3" id="KW-1185">Reference proteome</keyword>
<organism evidence="2 3">
    <name type="scientific">Catenaria anguillulae PL171</name>
    <dbReference type="NCBI Taxonomy" id="765915"/>
    <lineage>
        <taxon>Eukaryota</taxon>
        <taxon>Fungi</taxon>
        <taxon>Fungi incertae sedis</taxon>
        <taxon>Blastocladiomycota</taxon>
        <taxon>Blastocladiomycetes</taxon>
        <taxon>Blastocladiales</taxon>
        <taxon>Catenariaceae</taxon>
        <taxon>Catenaria</taxon>
    </lineage>
</organism>
<feature type="non-terminal residue" evidence="2">
    <location>
        <position position="64"/>
    </location>
</feature>